<keyword evidence="7" id="KW-1185">Reference proteome</keyword>
<dbReference type="InterPro" id="IPR038765">
    <property type="entry name" value="Papain-like_cys_pep_sf"/>
</dbReference>
<keyword evidence="4" id="KW-0788">Thiol protease</keyword>
<evidence type="ECO:0000256" key="2">
    <source>
        <dbReference type="ARBA" id="ARBA00022670"/>
    </source>
</evidence>
<keyword evidence="2" id="KW-0645">Protease</keyword>
<dbReference type="GO" id="GO:0006508">
    <property type="term" value="P:proteolysis"/>
    <property type="evidence" value="ECO:0007669"/>
    <property type="project" value="UniProtKB-KW"/>
</dbReference>
<name>A0A931IL93_9NOCA</name>
<comment type="similarity">
    <text evidence="1">Belongs to the peptidase C40 family.</text>
</comment>
<dbReference type="InterPro" id="IPR000064">
    <property type="entry name" value="NLP_P60_dom"/>
</dbReference>
<dbReference type="PANTHER" id="PTHR47359:SF3">
    <property type="entry name" value="NLP_P60 DOMAIN-CONTAINING PROTEIN-RELATED"/>
    <property type="match status" value="1"/>
</dbReference>
<proteinExistence type="inferred from homology"/>
<evidence type="ECO:0000313" key="6">
    <source>
        <dbReference type="EMBL" id="MBH0781593.1"/>
    </source>
</evidence>
<dbReference type="GO" id="GO:0008234">
    <property type="term" value="F:cysteine-type peptidase activity"/>
    <property type="evidence" value="ECO:0007669"/>
    <property type="project" value="UniProtKB-KW"/>
</dbReference>
<gene>
    <name evidence="6" type="ORF">IT779_35510</name>
</gene>
<dbReference type="EMBL" id="JADMLG010000026">
    <property type="protein sequence ID" value="MBH0781593.1"/>
    <property type="molecule type" value="Genomic_DNA"/>
</dbReference>
<evidence type="ECO:0000256" key="1">
    <source>
        <dbReference type="ARBA" id="ARBA00007074"/>
    </source>
</evidence>
<dbReference type="Proteomes" id="UP000655751">
    <property type="component" value="Unassembled WGS sequence"/>
</dbReference>
<dbReference type="PROSITE" id="PS51935">
    <property type="entry name" value="NLPC_P60"/>
    <property type="match status" value="1"/>
</dbReference>
<evidence type="ECO:0000256" key="4">
    <source>
        <dbReference type="ARBA" id="ARBA00022807"/>
    </source>
</evidence>
<protein>
    <submittedName>
        <fullName evidence="6">C40 family peptidase</fullName>
    </submittedName>
</protein>
<dbReference type="InterPro" id="IPR051794">
    <property type="entry name" value="PG_Endopeptidase_C40"/>
</dbReference>
<dbReference type="Gene3D" id="3.90.1720.10">
    <property type="entry name" value="endopeptidase domain like (from Nostoc punctiforme)"/>
    <property type="match status" value="1"/>
</dbReference>
<keyword evidence="3" id="KW-0378">Hydrolase</keyword>
<dbReference type="SUPFAM" id="SSF54001">
    <property type="entry name" value="Cysteine proteinases"/>
    <property type="match status" value="1"/>
</dbReference>
<accession>A0A931IL93</accession>
<dbReference type="PANTHER" id="PTHR47359">
    <property type="entry name" value="PEPTIDOGLYCAN DL-ENDOPEPTIDASE CWLO"/>
    <property type="match status" value="1"/>
</dbReference>
<comment type="caution">
    <text evidence="6">The sequence shown here is derived from an EMBL/GenBank/DDBJ whole genome shotgun (WGS) entry which is preliminary data.</text>
</comment>
<organism evidence="6 7">
    <name type="scientific">Nocardia bovistercoris</name>
    <dbReference type="NCBI Taxonomy" id="2785916"/>
    <lineage>
        <taxon>Bacteria</taxon>
        <taxon>Bacillati</taxon>
        <taxon>Actinomycetota</taxon>
        <taxon>Actinomycetes</taxon>
        <taxon>Mycobacteriales</taxon>
        <taxon>Nocardiaceae</taxon>
        <taxon>Nocardia</taxon>
    </lineage>
</organism>
<evidence type="ECO:0000313" key="7">
    <source>
        <dbReference type="Proteomes" id="UP000655751"/>
    </source>
</evidence>
<reference evidence="6" key="1">
    <citation type="submission" date="2020-11" db="EMBL/GenBank/DDBJ databases">
        <title>Nocardia NEAU-351.nov., a novel actinomycete isolated from the cow dung.</title>
        <authorList>
            <person name="Zhang X."/>
        </authorList>
    </citation>
    <scope>NUCLEOTIDE SEQUENCE</scope>
    <source>
        <strain evidence="6">NEAU-351</strain>
    </source>
</reference>
<feature type="domain" description="NlpC/P60" evidence="5">
    <location>
        <begin position="144"/>
        <end position="257"/>
    </location>
</feature>
<sequence length="257" mass="25728">MFASGALAAPAESADAVAPTAPIGHAAPVLSVGALAAPVAQANAPTLAPSSGLLAPVAQIAQAVPVDELVRSALVALAAAVPPLDLLAPAAVAPAAPVTPTASVDLGSGTGQASWPNLLFVVPPKSLLLPTGPIPREFMPPPVKTSGEVAVEAARGKLGSDYNMGSTGPDVFDCSGLVQWSYDQAGVELPRTSYDQLTAGVPVSRDDLRPGDLVSFYGGGHSALYAGDGKVIHASTYGVGVTESDLDSMPFSGARRF</sequence>
<dbReference type="AlphaFoldDB" id="A0A931IL93"/>
<evidence type="ECO:0000256" key="3">
    <source>
        <dbReference type="ARBA" id="ARBA00022801"/>
    </source>
</evidence>
<dbReference type="Pfam" id="PF00877">
    <property type="entry name" value="NLPC_P60"/>
    <property type="match status" value="1"/>
</dbReference>
<evidence type="ECO:0000259" key="5">
    <source>
        <dbReference type="PROSITE" id="PS51935"/>
    </source>
</evidence>